<dbReference type="Pfam" id="PF01446">
    <property type="entry name" value="Rep_1"/>
    <property type="match status" value="1"/>
</dbReference>
<dbReference type="InterPro" id="IPR000989">
    <property type="entry name" value="Rep"/>
</dbReference>
<gene>
    <name evidence="3" type="ORF">HGA05_22700</name>
</gene>
<protein>
    <submittedName>
        <fullName evidence="3">Protein rep</fullName>
    </submittedName>
</protein>
<organism evidence="3 4">
    <name type="scientific">Gordonia polyisoprenivorans</name>
    <dbReference type="NCBI Taxonomy" id="84595"/>
    <lineage>
        <taxon>Bacteria</taxon>
        <taxon>Bacillati</taxon>
        <taxon>Actinomycetota</taxon>
        <taxon>Actinomycetes</taxon>
        <taxon>Mycobacteriales</taxon>
        <taxon>Gordoniaceae</taxon>
        <taxon>Gordonia</taxon>
    </lineage>
</organism>
<dbReference type="RefSeq" id="WP_168436294.1">
    <property type="nucleotide sequence ID" value="NZ_JAAXPC010000017.1"/>
</dbReference>
<evidence type="ECO:0000256" key="1">
    <source>
        <dbReference type="ARBA" id="ARBA00008909"/>
    </source>
</evidence>
<dbReference type="Proteomes" id="UP000563898">
    <property type="component" value="Unassembled WGS sequence"/>
</dbReference>
<keyword evidence="2" id="KW-0235">DNA replication</keyword>
<accession>A0A846WVD1</accession>
<dbReference type="AlphaFoldDB" id="A0A846WVD1"/>
<comment type="similarity">
    <text evidence="1">Belongs to the Gram-positive plasmids replication protein type 1 family.</text>
</comment>
<dbReference type="GO" id="GO:0006260">
    <property type="term" value="P:DNA replication"/>
    <property type="evidence" value="ECO:0007669"/>
    <property type="project" value="UniProtKB-KW"/>
</dbReference>
<comment type="caution">
    <text evidence="3">The sequence shown here is derived from an EMBL/GenBank/DDBJ whole genome shotgun (WGS) entry which is preliminary data.</text>
</comment>
<evidence type="ECO:0000256" key="2">
    <source>
        <dbReference type="ARBA" id="ARBA00022705"/>
    </source>
</evidence>
<dbReference type="EMBL" id="JAAXPC010000017">
    <property type="protein sequence ID" value="NKY04381.1"/>
    <property type="molecule type" value="Genomic_DNA"/>
</dbReference>
<reference evidence="3 4" key="1">
    <citation type="submission" date="2020-04" db="EMBL/GenBank/DDBJ databases">
        <title>MicrobeNet Type strains.</title>
        <authorList>
            <person name="Nicholson A.C."/>
        </authorList>
    </citation>
    <scope>NUCLEOTIDE SEQUENCE [LARGE SCALE GENOMIC DNA]</scope>
    <source>
        <strain evidence="3 4">ATCC BAA-14</strain>
    </source>
</reference>
<evidence type="ECO:0000313" key="4">
    <source>
        <dbReference type="Proteomes" id="UP000563898"/>
    </source>
</evidence>
<sequence length="405" mass="45928">MMRFLYRNSTLERVRKCGRVAVGDVSIDVGTPVQGGPRVAGFRGLATCTSVWACPTCGPKIGRVRADEIRQALDAHARRGGHALFMTLTMHHHLGVSLSQLWDGLQAAWRSLRQRKTWKLLRKVGIHDLRVFEATVSEVTGWHPHFHIVLFVPDEGAEDLVLRNWTKLQREWSAAVEAQGRYADHKGQDLQVIDLHAGSTDEVDNTALADYVSKISSSWDIPSEVARGSEKRSRKGNRTPFQVLADLVSEEGDFDEDARSRDLAIWREWEKVTHDRRQVTWSRGLREELGVKESKVDDESVSQPDDVPNEVVKMHSIAGMLPSEWSKLNRNQQLSMKEELLRVAELSSADTISASLRAVCDSYGVQLLIGEDWICHRLFQHRPYGDRYQYAVIRYAKSRRKAVVA</sequence>
<proteinExistence type="inferred from homology"/>
<evidence type="ECO:0000313" key="3">
    <source>
        <dbReference type="EMBL" id="NKY04381.1"/>
    </source>
</evidence>
<name>A0A846WVD1_9ACTN</name>
<dbReference type="GO" id="GO:0003677">
    <property type="term" value="F:DNA binding"/>
    <property type="evidence" value="ECO:0007669"/>
    <property type="project" value="InterPro"/>
</dbReference>